<dbReference type="EMBL" id="KL662089">
    <property type="protein sequence ID" value="KFM23244.1"/>
    <property type="molecule type" value="Genomic_DNA"/>
</dbReference>
<dbReference type="OrthoDB" id="514238at2759"/>
<protein>
    <submittedName>
        <fullName evidence="1">Uncharacterized protein</fullName>
    </submittedName>
</protein>
<dbReference type="InterPro" id="IPR016024">
    <property type="entry name" value="ARM-type_fold"/>
</dbReference>
<dbReference type="AlphaFoldDB" id="A0A087SBZ0"/>
<dbReference type="InterPro" id="IPR012535">
    <property type="entry name" value="Cell_div_Cdc14"/>
</dbReference>
<dbReference type="PANTHER" id="PTHR34065">
    <property type="entry name" value="CELL DIVISION CONTROL PROTEIN 14"/>
    <property type="match status" value="1"/>
</dbReference>
<organism evidence="1 2">
    <name type="scientific">Auxenochlorella protothecoides</name>
    <name type="common">Green microalga</name>
    <name type="synonym">Chlorella protothecoides</name>
    <dbReference type="NCBI Taxonomy" id="3075"/>
    <lineage>
        <taxon>Eukaryota</taxon>
        <taxon>Viridiplantae</taxon>
        <taxon>Chlorophyta</taxon>
        <taxon>core chlorophytes</taxon>
        <taxon>Trebouxiophyceae</taxon>
        <taxon>Chlorellales</taxon>
        <taxon>Chlorellaceae</taxon>
        <taxon>Auxenochlorella</taxon>
    </lineage>
</organism>
<evidence type="ECO:0000313" key="2">
    <source>
        <dbReference type="Proteomes" id="UP000028924"/>
    </source>
</evidence>
<dbReference type="KEGG" id="apro:F751_3435"/>
<dbReference type="Proteomes" id="UP000028924">
    <property type="component" value="Unassembled WGS sequence"/>
</dbReference>
<dbReference type="RefSeq" id="XP_011396114.1">
    <property type="nucleotide sequence ID" value="XM_011397812.1"/>
</dbReference>
<dbReference type="SUPFAM" id="SSF48371">
    <property type="entry name" value="ARM repeat"/>
    <property type="match status" value="1"/>
</dbReference>
<dbReference type="Gene3D" id="1.25.10.10">
    <property type="entry name" value="Leucine-rich Repeat Variant"/>
    <property type="match status" value="1"/>
</dbReference>
<reference evidence="1 2" key="1">
    <citation type="journal article" date="2014" name="BMC Genomics">
        <title>Oil accumulation mechanisms of the oleaginous microalga Chlorella protothecoides revealed through its genome, transcriptomes, and proteomes.</title>
        <authorList>
            <person name="Gao C."/>
            <person name="Wang Y."/>
            <person name="Shen Y."/>
            <person name="Yan D."/>
            <person name="He X."/>
            <person name="Dai J."/>
            <person name="Wu Q."/>
        </authorList>
    </citation>
    <scope>NUCLEOTIDE SEQUENCE [LARGE SCALE GENOMIC DNA]</scope>
    <source>
        <strain evidence="1 2">0710</strain>
    </source>
</reference>
<dbReference type="GeneID" id="23614826"/>
<gene>
    <name evidence="1" type="ORF">F751_3435</name>
</gene>
<evidence type="ECO:0000313" key="1">
    <source>
        <dbReference type="EMBL" id="KFM23244.1"/>
    </source>
</evidence>
<sequence length="244" mass="26186">MEVLDPQLAADPMLASLISPLSIVRQEAYFRISLQIDQGLSLGPPTSTAVLQALTAHHHEIVGSARDALAMAPSSEPSQREVSEPELVSLLSVLQAACLFQPDTQRAACEAGIIQLLLQRLAAATPVLACSCFDTLMSVQHQQPPAFSEFVRQRGVEQVCEVLRHGGDRVRAHAARFLNLLLTHLAPALRGEGVEEDVAASGRSVQSVLGREASAMLHRKVDLADAQAEGKLSQLANALQFFMG</sequence>
<name>A0A087SBZ0_AUXPR</name>
<keyword evidence="2" id="KW-1185">Reference proteome</keyword>
<dbReference type="InterPro" id="IPR011989">
    <property type="entry name" value="ARM-like"/>
</dbReference>
<proteinExistence type="predicted"/>
<accession>A0A087SBZ0</accession>
<dbReference type="PANTHER" id="PTHR34065:SF1">
    <property type="entry name" value="CELL DIVISION CONTROL PROTEIN 14"/>
    <property type="match status" value="1"/>
</dbReference>